<dbReference type="EMBL" id="CAJJDP010000014">
    <property type="protein sequence ID" value="CAD8143298.1"/>
    <property type="molecule type" value="Genomic_DNA"/>
</dbReference>
<protein>
    <submittedName>
        <fullName evidence="1">Uncharacterized protein</fullName>
    </submittedName>
</protein>
<dbReference type="AlphaFoldDB" id="A0A8S1SU10"/>
<name>A0A8S1SU10_PAROT</name>
<gene>
    <name evidence="1" type="ORF">POCTA_138.1.T0140436</name>
</gene>
<proteinExistence type="predicted"/>
<organism evidence="1 2">
    <name type="scientific">Paramecium octaurelia</name>
    <dbReference type="NCBI Taxonomy" id="43137"/>
    <lineage>
        <taxon>Eukaryota</taxon>
        <taxon>Sar</taxon>
        <taxon>Alveolata</taxon>
        <taxon>Ciliophora</taxon>
        <taxon>Intramacronucleata</taxon>
        <taxon>Oligohymenophorea</taxon>
        <taxon>Peniculida</taxon>
        <taxon>Parameciidae</taxon>
        <taxon>Paramecium</taxon>
    </lineage>
</organism>
<keyword evidence="2" id="KW-1185">Reference proteome</keyword>
<reference evidence="1" key="1">
    <citation type="submission" date="2021-01" db="EMBL/GenBank/DDBJ databases">
        <authorList>
            <consortium name="Genoscope - CEA"/>
            <person name="William W."/>
        </authorList>
    </citation>
    <scope>NUCLEOTIDE SEQUENCE</scope>
</reference>
<comment type="caution">
    <text evidence="1">The sequence shown here is derived from an EMBL/GenBank/DDBJ whole genome shotgun (WGS) entry which is preliminary data.</text>
</comment>
<evidence type="ECO:0000313" key="2">
    <source>
        <dbReference type="Proteomes" id="UP000683925"/>
    </source>
</evidence>
<sequence length="80" mass="9610">MGPIPRQELHDNTYLDQQLNLAKPLILLITQMCLPCRARILSEIIDQIYYIKKKIERRGWCLSMKSLLKLNELEEKEEYY</sequence>
<dbReference type="Proteomes" id="UP000683925">
    <property type="component" value="Unassembled WGS sequence"/>
</dbReference>
<evidence type="ECO:0000313" key="1">
    <source>
        <dbReference type="EMBL" id="CAD8143298.1"/>
    </source>
</evidence>
<accession>A0A8S1SU10</accession>